<proteinExistence type="predicted"/>
<keyword evidence="3" id="KW-1185">Reference proteome</keyword>
<name>A0A9X9XD42_9PROT</name>
<dbReference type="Pfam" id="PF20589">
    <property type="entry name" value="DUF6790"/>
    <property type="match status" value="1"/>
</dbReference>
<accession>A0A9X9XD42</accession>
<reference evidence="2" key="2">
    <citation type="journal article" date="2021" name="Syst. Appl. Microbiol.">
        <title>Roseomonas hellenica sp. nov., isolated from roots of wild-growing Alkanna tinctoria.</title>
        <authorList>
            <person name="Rat A."/>
            <person name="Naranjo H.D."/>
            <person name="Lebbe L."/>
            <person name="Cnockaert M."/>
            <person name="Krigas N."/>
            <person name="Grigoriadou K."/>
            <person name="Maloupa E."/>
            <person name="Willems A."/>
        </authorList>
    </citation>
    <scope>NUCLEOTIDE SEQUENCE</scope>
    <source>
        <strain evidence="2">LMG 31228</strain>
    </source>
</reference>
<evidence type="ECO:0000313" key="2">
    <source>
        <dbReference type="EMBL" id="MBR0681628.1"/>
    </source>
</evidence>
<evidence type="ECO:0000256" key="1">
    <source>
        <dbReference type="SAM" id="Phobius"/>
    </source>
</evidence>
<gene>
    <name evidence="2" type="ORF">GXW74_14115</name>
</gene>
<comment type="caution">
    <text evidence="2">The sequence shown here is derived from an EMBL/GenBank/DDBJ whole genome shotgun (WGS) entry which is preliminary data.</text>
</comment>
<sequence length="163" mass="17653">MADLIRLVLSHLPIILLVAALLIAALRRDGQPAARRLLDWLLLLAVGVETLWAGLFHIFAPHVAAASIGWQVSPFQFEVGVADAAIGVVAIAAFRRSLAFKSAVVAYISLFYAGVAAGHVIQAAQAHDFAPNNFGLLLLMTIVKALALPLLLWRAWTWETRRA</sequence>
<evidence type="ECO:0000313" key="3">
    <source>
        <dbReference type="Proteomes" id="UP001138709"/>
    </source>
</evidence>
<keyword evidence="1" id="KW-0472">Membrane</keyword>
<feature type="transmembrane region" description="Helical" evidence="1">
    <location>
        <begin position="38"/>
        <end position="60"/>
    </location>
</feature>
<feature type="transmembrane region" description="Helical" evidence="1">
    <location>
        <begin position="104"/>
        <end position="122"/>
    </location>
</feature>
<dbReference type="EMBL" id="JAAEDL010000013">
    <property type="protein sequence ID" value="MBR0681628.1"/>
    <property type="molecule type" value="Genomic_DNA"/>
</dbReference>
<dbReference type="InterPro" id="IPR046740">
    <property type="entry name" value="DUF6790"/>
</dbReference>
<keyword evidence="1" id="KW-1133">Transmembrane helix</keyword>
<dbReference type="AlphaFoldDB" id="A0A9X9XD42"/>
<protein>
    <submittedName>
        <fullName evidence="2">Uncharacterized protein</fullName>
    </submittedName>
</protein>
<feature type="transmembrane region" description="Helical" evidence="1">
    <location>
        <begin position="6"/>
        <end position="26"/>
    </location>
</feature>
<reference evidence="2" key="1">
    <citation type="submission" date="2020-01" db="EMBL/GenBank/DDBJ databases">
        <authorList>
            <person name="Rat A."/>
        </authorList>
    </citation>
    <scope>NUCLEOTIDE SEQUENCE</scope>
    <source>
        <strain evidence="2">LMG 31228</strain>
    </source>
</reference>
<feature type="transmembrane region" description="Helical" evidence="1">
    <location>
        <begin position="134"/>
        <end position="153"/>
    </location>
</feature>
<keyword evidence="1" id="KW-0812">Transmembrane</keyword>
<dbReference type="RefSeq" id="WP_211847161.1">
    <property type="nucleotide sequence ID" value="NZ_JAAEDL010000013.1"/>
</dbReference>
<dbReference type="Proteomes" id="UP001138709">
    <property type="component" value="Unassembled WGS sequence"/>
</dbReference>
<organism evidence="2 3">
    <name type="scientific">Neoroseomonas eburnea</name>
    <dbReference type="NCBI Taxonomy" id="1346889"/>
    <lineage>
        <taxon>Bacteria</taxon>
        <taxon>Pseudomonadati</taxon>
        <taxon>Pseudomonadota</taxon>
        <taxon>Alphaproteobacteria</taxon>
        <taxon>Acetobacterales</taxon>
        <taxon>Acetobacteraceae</taxon>
        <taxon>Neoroseomonas</taxon>
    </lineage>
</organism>
<feature type="transmembrane region" description="Helical" evidence="1">
    <location>
        <begin position="72"/>
        <end position="92"/>
    </location>
</feature>